<evidence type="ECO:0000259" key="2">
    <source>
        <dbReference type="SMART" id="SM00893"/>
    </source>
</evidence>
<comment type="caution">
    <text evidence="3">The sequence shown here is derived from an EMBL/GenBank/DDBJ whole genome shotgun (WGS) entry which is preliminary data.</text>
</comment>
<dbReference type="GO" id="GO:0033539">
    <property type="term" value="P:fatty acid beta-oxidation using acyl-CoA dehydrogenase"/>
    <property type="evidence" value="ECO:0007669"/>
    <property type="project" value="TreeGrafter"/>
</dbReference>
<accession>X1I2G1</accession>
<protein>
    <recommendedName>
        <fullName evidence="2">Electron transfer flavoprotein alpha/beta-subunit N-terminal domain-containing protein</fullName>
    </recommendedName>
</protein>
<name>X1I2G1_9ZZZZ</name>
<dbReference type="InterPro" id="IPR001308">
    <property type="entry name" value="ETF_a/FixB"/>
</dbReference>
<dbReference type="Gene3D" id="3.40.50.1220">
    <property type="entry name" value="TPP-binding domain"/>
    <property type="match status" value="1"/>
</dbReference>
<sequence>MTDRKGVVIVGELSAGNLAPITTELLGIGRKLADELGQELSALFIGSEIGQAVNEAIFFGADRVYVIDKPLFKDYLTDSYVGALEKLDKQIKPELLLLGHTSLGRDLAPRLAFRLETGLTQDCIELSIDPETKLLQKTKPVYGGNALAIYICEEGRPQMATIRPKAMEPSTRDPSRKGDIIPFAPELDEATIRGKVTGRVKEEITGIKLEEANVVVCGGRGLGGPEAFQQLEELARMLGGAVGATRPPCDAKWC</sequence>
<dbReference type="InterPro" id="IPR014729">
    <property type="entry name" value="Rossmann-like_a/b/a_fold"/>
</dbReference>
<comment type="similarity">
    <text evidence="1">Belongs to the ETF alpha-subunit/FixB family.</text>
</comment>
<evidence type="ECO:0000313" key="3">
    <source>
        <dbReference type="EMBL" id="GAH60274.1"/>
    </source>
</evidence>
<dbReference type="Gene3D" id="3.40.50.620">
    <property type="entry name" value="HUPs"/>
    <property type="match status" value="1"/>
</dbReference>
<dbReference type="InterPro" id="IPR014730">
    <property type="entry name" value="ETF_a/b_N"/>
</dbReference>
<dbReference type="Pfam" id="PF00766">
    <property type="entry name" value="ETF_alpha"/>
    <property type="match status" value="1"/>
</dbReference>
<dbReference type="SMART" id="SM00893">
    <property type="entry name" value="ETF"/>
    <property type="match status" value="1"/>
</dbReference>
<reference evidence="3" key="1">
    <citation type="journal article" date="2014" name="Front. Microbiol.">
        <title>High frequency of phylogenetically diverse reductive dehalogenase-homologous genes in deep subseafloor sedimentary metagenomes.</title>
        <authorList>
            <person name="Kawai M."/>
            <person name="Futagami T."/>
            <person name="Toyoda A."/>
            <person name="Takaki Y."/>
            <person name="Nishi S."/>
            <person name="Hori S."/>
            <person name="Arai W."/>
            <person name="Tsubouchi T."/>
            <person name="Morono Y."/>
            <person name="Uchiyama I."/>
            <person name="Ito T."/>
            <person name="Fujiyama A."/>
            <person name="Inagaki F."/>
            <person name="Takami H."/>
        </authorList>
    </citation>
    <scope>NUCLEOTIDE SEQUENCE</scope>
    <source>
        <strain evidence="3">Expedition CK06-06</strain>
    </source>
</reference>
<dbReference type="SUPFAM" id="SSF52467">
    <property type="entry name" value="DHS-like NAD/FAD-binding domain"/>
    <property type="match status" value="1"/>
</dbReference>
<feature type="non-terminal residue" evidence="3">
    <location>
        <position position="254"/>
    </location>
</feature>
<dbReference type="Pfam" id="PF01012">
    <property type="entry name" value="ETF"/>
    <property type="match status" value="1"/>
</dbReference>
<dbReference type="EMBL" id="BARU01022761">
    <property type="protein sequence ID" value="GAH60274.1"/>
    <property type="molecule type" value="Genomic_DNA"/>
</dbReference>
<dbReference type="InterPro" id="IPR014731">
    <property type="entry name" value="ETF_asu_C"/>
</dbReference>
<feature type="domain" description="Electron transfer flavoprotein alpha/beta-subunit N-terminal" evidence="2">
    <location>
        <begin position="7"/>
        <end position="196"/>
    </location>
</feature>
<dbReference type="PANTHER" id="PTHR43153">
    <property type="entry name" value="ELECTRON TRANSFER FLAVOPROTEIN ALPHA"/>
    <property type="match status" value="1"/>
</dbReference>
<dbReference type="SUPFAM" id="SSF52402">
    <property type="entry name" value="Adenine nucleotide alpha hydrolases-like"/>
    <property type="match status" value="1"/>
</dbReference>
<dbReference type="CDD" id="cd01715">
    <property type="entry name" value="ETF_alpha"/>
    <property type="match status" value="1"/>
</dbReference>
<dbReference type="AlphaFoldDB" id="X1I2G1"/>
<dbReference type="GO" id="GO:0050660">
    <property type="term" value="F:flavin adenine dinucleotide binding"/>
    <property type="evidence" value="ECO:0007669"/>
    <property type="project" value="InterPro"/>
</dbReference>
<dbReference type="InterPro" id="IPR033947">
    <property type="entry name" value="ETF_alpha_N"/>
</dbReference>
<organism evidence="3">
    <name type="scientific">marine sediment metagenome</name>
    <dbReference type="NCBI Taxonomy" id="412755"/>
    <lineage>
        <taxon>unclassified sequences</taxon>
        <taxon>metagenomes</taxon>
        <taxon>ecological metagenomes</taxon>
    </lineage>
</organism>
<gene>
    <name evidence="3" type="ORF">S03H2_37029</name>
</gene>
<proteinExistence type="inferred from homology"/>
<dbReference type="InterPro" id="IPR029035">
    <property type="entry name" value="DHS-like_NAD/FAD-binding_dom"/>
</dbReference>
<dbReference type="PANTHER" id="PTHR43153:SF1">
    <property type="entry name" value="ELECTRON TRANSFER FLAVOPROTEIN SUBUNIT ALPHA, MITOCHONDRIAL"/>
    <property type="match status" value="1"/>
</dbReference>
<dbReference type="GO" id="GO:0009055">
    <property type="term" value="F:electron transfer activity"/>
    <property type="evidence" value="ECO:0007669"/>
    <property type="project" value="InterPro"/>
</dbReference>
<evidence type="ECO:0000256" key="1">
    <source>
        <dbReference type="ARBA" id="ARBA00005817"/>
    </source>
</evidence>